<comment type="caution">
    <text evidence="1">The sequence shown here is derived from an EMBL/GenBank/DDBJ whole genome shotgun (WGS) entry which is preliminary data.</text>
</comment>
<accession>A0ACB8CMK9</accession>
<gene>
    <name evidence="1" type="ORF">HPB49_021429</name>
</gene>
<keyword evidence="2" id="KW-1185">Reference proteome</keyword>
<protein>
    <submittedName>
        <fullName evidence="1">Uncharacterized protein</fullName>
    </submittedName>
</protein>
<evidence type="ECO:0000313" key="1">
    <source>
        <dbReference type="EMBL" id="KAH7946201.1"/>
    </source>
</evidence>
<name>A0ACB8CMK9_DERSI</name>
<organism evidence="1 2">
    <name type="scientific">Dermacentor silvarum</name>
    <name type="common">Tick</name>
    <dbReference type="NCBI Taxonomy" id="543639"/>
    <lineage>
        <taxon>Eukaryota</taxon>
        <taxon>Metazoa</taxon>
        <taxon>Ecdysozoa</taxon>
        <taxon>Arthropoda</taxon>
        <taxon>Chelicerata</taxon>
        <taxon>Arachnida</taxon>
        <taxon>Acari</taxon>
        <taxon>Parasitiformes</taxon>
        <taxon>Ixodida</taxon>
        <taxon>Ixodoidea</taxon>
        <taxon>Ixodidae</taxon>
        <taxon>Rhipicephalinae</taxon>
        <taxon>Dermacentor</taxon>
    </lineage>
</organism>
<evidence type="ECO:0000313" key="2">
    <source>
        <dbReference type="Proteomes" id="UP000821865"/>
    </source>
</evidence>
<proteinExistence type="predicted"/>
<reference evidence="1" key="1">
    <citation type="submission" date="2020-05" db="EMBL/GenBank/DDBJ databases">
        <title>Large-scale comparative analyses of tick genomes elucidate their genetic diversity and vector capacities.</title>
        <authorList>
            <person name="Jia N."/>
            <person name="Wang J."/>
            <person name="Shi W."/>
            <person name="Du L."/>
            <person name="Sun Y."/>
            <person name="Zhan W."/>
            <person name="Jiang J."/>
            <person name="Wang Q."/>
            <person name="Zhang B."/>
            <person name="Ji P."/>
            <person name="Sakyi L.B."/>
            <person name="Cui X."/>
            <person name="Yuan T."/>
            <person name="Jiang B."/>
            <person name="Yang W."/>
            <person name="Lam T.T.-Y."/>
            <person name="Chang Q."/>
            <person name="Ding S."/>
            <person name="Wang X."/>
            <person name="Zhu J."/>
            <person name="Ruan X."/>
            <person name="Zhao L."/>
            <person name="Wei J."/>
            <person name="Que T."/>
            <person name="Du C."/>
            <person name="Cheng J."/>
            <person name="Dai P."/>
            <person name="Han X."/>
            <person name="Huang E."/>
            <person name="Gao Y."/>
            <person name="Liu J."/>
            <person name="Shao H."/>
            <person name="Ye R."/>
            <person name="Li L."/>
            <person name="Wei W."/>
            <person name="Wang X."/>
            <person name="Wang C."/>
            <person name="Yang T."/>
            <person name="Huo Q."/>
            <person name="Li W."/>
            <person name="Guo W."/>
            <person name="Chen H."/>
            <person name="Zhou L."/>
            <person name="Ni X."/>
            <person name="Tian J."/>
            <person name="Zhou Y."/>
            <person name="Sheng Y."/>
            <person name="Liu T."/>
            <person name="Pan Y."/>
            <person name="Xia L."/>
            <person name="Li J."/>
            <person name="Zhao F."/>
            <person name="Cao W."/>
        </authorList>
    </citation>
    <scope>NUCLEOTIDE SEQUENCE</scope>
    <source>
        <strain evidence="1">Dsil-2018</strain>
    </source>
</reference>
<dbReference type="Proteomes" id="UP000821865">
    <property type="component" value="Chromosome 6"/>
</dbReference>
<sequence length="499" mass="55333">MSCNASRSRSKLRIEKNVKSQLVTCAASFRDNGNHRATRDRSLIRSTGETTPPQQSQLTTLPTSTLLNGLGALLYGSDHSSRAGARASSKSLRAARYSPAKTYPGRLADPPSNERAARVAFRARHWERRRSLPPRAPACPEREALEPCRRPASDTRSPVRRESSMRRRGPPAIGATASFLLCYGALLAGGVLLTGVVDDDGDGDESTSPQLPDETSWNNTVRMSVLLPGNSSYLFSLARVRPAVELAVLRSAREFGWQFRVTYRDSGCQSPLATMHAVRDHARGAAHVFVGPACDYAAASVARLLKFWRLPMVTAGALAYDFWDKVHEGSEYYLMTRAGLSFSGLCQGFLGLCRRFGWRRMLILFESEARKESHGDDYCFLWAKAMAQLLRNSSDNFEFDGVKLDKRTPLKQQLAKAASTKWSSVSTSLAIHSHPWDVLRIPHAQRALVDFKCNGFFFLCVAPTMRSALKSPLEEQAPGAEKKVYARVARMGIQRFSRL</sequence>
<dbReference type="EMBL" id="CM023475">
    <property type="protein sequence ID" value="KAH7946201.1"/>
    <property type="molecule type" value="Genomic_DNA"/>
</dbReference>